<sequence>MSDQPVANLVTPEKSDPIPDLVELVINGNGVSLSYRINYLIMTLTSFDLLALITNDLAGDWSELQKSGQAVANLAQYNKDLASTIEVATAVMRNGWEGNAADNAGEYFSTLATTLSAQVETLNGISDEIAKCASASYNLAALAAGAVQEAIDISVVILALIAASIASKSSVVAAPASLGVDAVIAAQVVRLGLAIYKIVGFLSKIFTTVQAAAGFVEALQADIDFTKLIELPESGYKHAGVSV</sequence>
<evidence type="ECO:0000313" key="2">
    <source>
        <dbReference type="Proteomes" id="UP001596223"/>
    </source>
</evidence>
<proteinExistence type="predicted"/>
<gene>
    <name evidence="1" type="ORF">ACFP3H_08130</name>
</gene>
<comment type="caution">
    <text evidence="1">The sequence shown here is derived from an EMBL/GenBank/DDBJ whole genome shotgun (WGS) entry which is preliminary data.</text>
</comment>
<organism evidence="1 2">
    <name type="scientific">Nocardia lasii</name>
    <dbReference type="NCBI Taxonomy" id="1616107"/>
    <lineage>
        <taxon>Bacteria</taxon>
        <taxon>Bacillati</taxon>
        <taxon>Actinomycetota</taxon>
        <taxon>Actinomycetes</taxon>
        <taxon>Mycobacteriales</taxon>
        <taxon>Nocardiaceae</taxon>
        <taxon>Nocardia</taxon>
    </lineage>
</organism>
<dbReference type="EMBL" id="JBHSQN010000003">
    <property type="protein sequence ID" value="MFC6011017.1"/>
    <property type="molecule type" value="Genomic_DNA"/>
</dbReference>
<protein>
    <recommendedName>
        <fullName evidence="3">WXG100 family type VII secretion target</fullName>
    </recommendedName>
</protein>
<evidence type="ECO:0008006" key="3">
    <source>
        <dbReference type="Google" id="ProtNLM"/>
    </source>
</evidence>
<dbReference type="RefSeq" id="WP_378601862.1">
    <property type="nucleotide sequence ID" value="NZ_JBHSQN010000003.1"/>
</dbReference>
<dbReference type="SUPFAM" id="SSF140453">
    <property type="entry name" value="EsxAB dimer-like"/>
    <property type="match status" value="1"/>
</dbReference>
<dbReference type="Proteomes" id="UP001596223">
    <property type="component" value="Unassembled WGS sequence"/>
</dbReference>
<dbReference type="InterPro" id="IPR036689">
    <property type="entry name" value="ESAT-6-like_sf"/>
</dbReference>
<name>A0ABW1JQ83_9NOCA</name>
<accession>A0ABW1JQ83</accession>
<keyword evidence="2" id="KW-1185">Reference proteome</keyword>
<dbReference type="Gene3D" id="1.10.287.1060">
    <property type="entry name" value="ESAT-6-like"/>
    <property type="match status" value="1"/>
</dbReference>
<evidence type="ECO:0000313" key="1">
    <source>
        <dbReference type="EMBL" id="MFC6011017.1"/>
    </source>
</evidence>
<reference evidence="2" key="1">
    <citation type="journal article" date="2019" name="Int. J. Syst. Evol. Microbiol.">
        <title>The Global Catalogue of Microorganisms (GCM) 10K type strain sequencing project: providing services to taxonomists for standard genome sequencing and annotation.</title>
        <authorList>
            <consortium name="The Broad Institute Genomics Platform"/>
            <consortium name="The Broad Institute Genome Sequencing Center for Infectious Disease"/>
            <person name="Wu L."/>
            <person name="Ma J."/>
        </authorList>
    </citation>
    <scope>NUCLEOTIDE SEQUENCE [LARGE SCALE GENOMIC DNA]</scope>
    <source>
        <strain evidence="2">CCUG 36956</strain>
    </source>
</reference>